<gene>
    <name evidence="2" type="ORF">SPTER_27980</name>
</gene>
<dbReference type="EMBL" id="CP036259">
    <property type="protein sequence ID" value="QDR81418.1"/>
    <property type="molecule type" value="Genomic_DNA"/>
</dbReference>
<dbReference type="Gene3D" id="3.30.750.24">
    <property type="entry name" value="STAS domain"/>
    <property type="match status" value="1"/>
</dbReference>
<evidence type="ECO:0000259" key="1">
    <source>
        <dbReference type="PROSITE" id="PS50801"/>
    </source>
</evidence>
<dbReference type="CDD" id="cd07043">
    <property type="entry name" value="STAS_anti-anti-sigma_factors"/>
    <property type="match status" value="1"/>
</dbReference>
<name>A0A517DVP8_9FIRM</name>
<dbReference type="InterPro" id="IPR002645">
    <property type="entry name" value="STAS_dom"/>
</dbReference>
<proteinExistence type="predicted"/>
<dbReference type="Pfam" id="PF01740">
    <property type="entry name" value="STAS"/>
    <property type="match status" value="1"/>
</dbReference>
<evidence type="ECO:0000313" key="3">
    <source>
        <dbReference type="Proteomes" id="UP000320776"/>
    </source>
</evidence>
<protein>
    <submittedName>
        <fullName evidence="2">Anti-anti-sigma factor</fullName>
    </submittedName>
</protein>
<sequence length="110" mass="11998">MKNQEFIIDNCQVTAILTGNLQGELAAGIRETMLTYIADGYCNFNVNLTKVNTINSTGLGMLVNIQKRALQQGGNISLEGLQGTVKAAFDRTRLSKAFTILECKPFADKP</sequence>
<keyword evidence="3" id="KW-1185">Reference proteome</keyword>
<evidence type="ECO:0000313" key="2">
    <source>
        <dbReference type="EMBL" id="QDR81418.1"/>
    </source>
</evidence>
<reference evidence="2 3" key="1">
    <citation type="submission" date="2019-02" db="EMBL/GenBank/DDBJ databases">
        <title>Closed genome of Sporomusa termitida DSM 4440.</title>
        <authorList>
            <person name="Poehlein A."/>
            <person name="Daniel R."/>
        </authorList>
    </citation>
    <scope>NUCLEOTIDE SEQUENCE [LARGE SCALE GENOMIC DNA]</scope>
    <source>
        <strain evidence="2 3">DSM 4440</strain>
    </source>
</reference>
<feature type="domain" description="STAS" evidence="1">
    <location>
        <begin position="17"/>
        <end position="110"/>
    </location>
</feature>
<dbReference type="Proteomes" id="UP000320776">
    <property type="component" value="Chromosome"/>
</dbReference>
<dbReference type="PROSITE" id="PS50801">
    <property type="entry name" value="STAS"/>
    <property type="match status" value="1"/>
</dbReference>
<organism evidence="2 3">
    <name type="scientific">Sporomusa termitida</name>
    <dbReference type="NCBI Taxonomy" id="2377"/>
    <lineage>
        <taxon>Bacteria</taxon>
        <taxon>Bacillati</taxon>
        <taxon>Bacillota</taxon>
        <taxon>Negativicutes</taxon>
        <taxon>Selenomonadales</taxon>
        <taxon>Sporomusaceae</taxon>
        <taxon>Sporomusa</taxon>
    </lineage>
</organism>
<dbReference type="KEGG" id="sted:SPTER_27980"/>
<dbReference type="AlphaFoldDB" id="A0A517DVP8"/>
<accession>A0A517DVP8</accession>
<dbReference type="SUPFAM" id="SSF52091">
    <property type="entry name" value="SpoIIaa-like"/>
    <property type="match status" value="1"/>
</dbReference>
<dbReference type="InterPro" id="IPR036513">
    <property type="entry name" value="STAS_dom_sf"/>
</dbReference>